<name>A0A7D4CGX2_9BACL</name>
<proteinExistence type="predicted"/>
<keyword evidence="1" id="KW-0489">Methyltransferase</keyword>
<dbReference type="InterPro" id="IPR029063">
    <property type="entry name" value="SAM-dependent_MTases_sf"/>
</dbReference>
<keyword evidence="1" id="KW-0808">Transferase</keyword>
<dbReference type="Gene3D" id="3.40.50.150">
    <property type="entry name" value="Vaccinia Virus protein VP39"/>
    <property type="match status" value="1"/>
</dbReference>
<organism evidence="1 2">
    <name type="scientific">Kroppenstedtia pulmonis</name>
    <dbReference type="NCBI Taxonomy" id="1380685"/>
    <lineage>
        <taxon>Bacteria</taxon>
        <taxon>Bacillati</taxon>
        <taxon>Bacillota</taxon>
        <taxon>Bacilli</taxon>
        <taxon>Bacillales</taxon>
        <taxon>Thermoactinomycetaceae</taxon>
        <taxon>Kroppenstedtia</taxon>
    </lineage>
</organism>
<dbReference type="PANTHER" id="PTHR43861">
    <property type="entry name" value="TRANS-ACONITATE 2-METHYLTRANSFERASE-RELATED"/>
    <property type="match status" value="1"/>
</dbReference>
<dbReference type="EMBL" id="CP048104">
    <property type="protein sequence ID" value="QKG85174.1"/>
    <property type="molecule type" value="Genomic_DNA"/>
</dbReference>
<evidence type="ECO:0000313" key="2">
    <source>
        <dbReference type="Proteomes" id="UP000503088"/>
    </source>
</evidence>
<dbReference type="AlphaFoldDB" id="A0A7D4CGX2"/>
<protein>
    <submittedName>
        <fullName evidence="1">Class I SAM-dependent methyltransferase</fullName>
    </submittedName>
</protein>
<sequence>MGHDEQGIHSMYERKPKGYFAGSNPHILKKIRITASTVLEVGCAQGNLGAAIRARGAEVSGIELFPAAAEKAKDKLNHVLCGDIEALSLPYEKNYFDYIVFGDVLEHLKDPWAVLRKVKPFLKSNGVILACIPNVGHISILMGLLQGNWTYTKSGLLDQTHFRFFTLKEIFRLFQSQGYEIEEVEKLALIPPGTKGLIDALNDIQIRFKLDYPELKQELSTFHYVVTARPTEEAD</sequence>
<dbReference type="KEGG" id="kpul:GXN76_12300"/>
<dbReference type="Pfam" id="PF13489">
    <property type="entry name" value="Methyltransf_23"/>
    <property type="match status" value="1"/>
</dbReference>
<dbReference type="SUPFAM" id="SSF53335">
    <property type="entry name" value="S-adenosyl-L-methionine-dependent methyltransferases"/>
    <property type="match status" value="1"/>
</dbReference>
<dbReference type="CDD" id="cd02440">
    <property type="entry name" value="AdoMet_MTases"/>
    <property type="match status" value="1"/>
</dbReference>
<dbReference type="Proteomes" id="UP000503088">
    <property type="component" value="Chromosome"/>
</dbReference>
<gene>
    <name evidence="1" type="ORF">GXN76_12300</name>
</gene>
<dbReference type="GO" id="GO:0032259">
    <property type="term" value="P:methylation"/>
    <property type="evidence" value="ECO:0007669"/>
    <property type="project" value="UniProtKB-KW"/>
</dbReference>
<keyword evidence="2" id="KW-1185">Reference proteome</keyword>
<evidence type="ECO:0000313" key="1">
    <source>
        <dbReference type="EMBL" id="QKG85174.1"/>
    </source>
</evidence>
<reference evidence="1 2" key="1">
    <citation type="submission" date="2020-01" db="EMBL/GenBank/DDBJ databases">
        <authorList>
            <person name="Gulvik C.A."/>
            <person name="Batra D.G."/>
        </authorList>
    </citation>
    <scope>NUCLEOTIDE SEQUENCE [LARGE SCALE GENOMIC DNA]</scope>
    <source>
        <strain evidence="1 2">W9323</strain>
    </source>
</reference>
<accession>A0A7D4CGX2</accession>
<dbReference type="GO" id="GO:0008168">
    <property type="term" value="F:methyltransferase activity"/>
    <property type="evidence" value="ECO:0007669"/>
    <property type="project" value="UniProtKB-KW"/>
</dbReference>